<dbReference type="Pfam" id="PF01144">
    <property type="entry name" value="CoA_trans"/>
    <property type="match status" value="1"/>
</dbReference>
<dbReference type="OrthoDB" id="9777193at2"/>
<gene>
    <name evidence="1" type="ordered locus">Slip_1983</name>
</gene>
<dbReference type="EMBL" id="CP002048">
    <property type="protein sequence ID" value="ADI02734.1"/>
    <property type="molecule type" value="Genomic_DNA"/>
</dbReference>
<keyword evidence="1" id="KW-0808">Transferase</keyword>
<dbReference type="eggNOG" id="COG1788">
    <property type="taxonomic scope" value="Bacteria"/>
</dbReference>
<dbReference type="STRING" id="643648.Slip_1983"/>
<dbReference type="GO" id="GO:0008410">
    <property type="term" value="F:CoA-transferase activity"/>
    <property type="evidence" value="ECO:0007669"/>
    <property type="project" value="InterPro"/>
</dbReference>
<sequence>MKKSKVVSLQEAMQEVKDGDCIVMGGVVEDRRPVAAAYELVRQGKRGLIILAECSLSEDILVGGGCAVAYRGTYSSIGAFGISPCIQRMSEEGRIIIDDIGHTEVCLEALAAMAGAPFIATKLCLGTDVLNPAYDNVAKIRELARNKEVLPAQKYVLMEDPFFGEGVVQLHPALKADVFIAHVQQAGEEGTARIDGSLVFDHFAVHAAKKVIITAEQVVPEEYLRRDPNRNQIPATSVDMVVEVPWGAHPGQVYNYYDMDIPFLTEYAKKARTQQGFEEWADEWIFSVKDHLGYLNKLGAARLEKLRAIPPFGYRPRMRGGIK</sequence>
<dbReference type="Proteomes" id="UP000000378">
    <property type="component" value="Chromosome"/>
</dbReference>
<dbReference type="AlphaFoldDB" id="D7CPV6"/>
<accession>D7CPV6</accession>
<evidence type="ECO:0000313" key="1">
    <source>
        <dbReference type="EMBL" id="ADI02734.1"/>
    </source>
</evidence>
<dbReference type="SMART" id="SM00882">
    <property type="entry name" value="CoA_trans"/>
    <property type="match status" value="1"/>
</dbReference>
<reference evidence="2" key="1">
    <citation type="journal article" date="2010" name="Stand. Genomic Sci.">
        <title>Complete genome sequence of Syntrophothermus lipocalidus type strain (TGB-C1T).</title>
        <authorList>
            <consortium name="US DOE Joint Genome Institute (JGI-PGF)"/>
            <person name="Djao O."/>
            <person name="Zhang X."/>
            <person name="Lucas S."/>
            <person name="Lapidus A."/>
            <person name="Glavina Del Rio T."/>
            <person name="Nolan M."/>
            <person name="Tice H."/>
            <person name="Cheng J."/>
            <person name="Han C."/>
            <person name="Tapia R."/>
            <person name="Goodwin L."/>
            <person name="Pitluck S."/>
            <person name="Liolios K."/>
            <person name="Ivanova N."/>
            <person name="Mavromatis K."/>
            <person name="Mikhailova N."/>
            <person name="Ovchinnikova G."/>
            <person name="Pati A."/>
            <person name="Brambilla E."/>
            <person name="Chen A."/>
            <person name="Palaniappan K."/>
            <person name="Land M."/>
            <person name="Hauser L."/>
            <person name="Chang Y."/>
            <person name="Jeffries C."/>
            <person name="Rohde M."/>
            <person name="Sikorski J."/>
            <person name="Spring S."/>
            <person name="Goker M."/>
            <person name="Detter J."/>
            <person name="Woyke T."/>
            <person name="Bristow J."/>
            <person name="Eisen J."/>
            <person name="Markowitz V."/>
            <person name="Hugenholtz P."/>
            <person name="Kyrpides N."/>
            <person name="Klenk H."/>
        </authorList>
    </citation>
    <scope>NUCLEOTIDE SEQUENCE [LARGE SCALE GENOMIC DNA]</scope>
    <source>
        <strain evidence="2">DSM 12680 / TGB-C1</strain>
    </source>
</reference>
<protein>
    <submittedName>
        <fullName evidence="1">Coenzyme A transferase</fullName>
    </submittedName>
</protein>
<reference evidence="1 2" key="2">
    <citation type="journal article" date="2010" name="Stand. Genomic Sci.">
        <title>Complete genome sequence of Syntrophothermus lipocalidus type strain (TGB-C1).</title>
        <authorList>
            <person name="Djao O.D."/>
            <person name="Zhang X."/>
            <person name="Lucas S."/>
            <person name="Lapidus A."/>
            <person name="Del Rio T.G."/>
            <person name="Nolan M."/>
            <person name="Tice H."/>
            <person name="Cheng J.F."/>
            <person name="Han C."/>
            <person name="Tapia R."/>
            <person name="Goodwin L."/>
            <person name="Pitluck S."/>
            <person name="Liolios K."/>
            <person name="Ivanova N."/>
            <person name="Mavromatis K."/>
            <person name="Mikhailova N."/>
            <person name="Ovchinnikova G."/>
            <person name="Pati A."/>
            <person name="Brambilla E."/>
            <person name="Chen A."/>
            <person name="Palaniappan K."/>
            <person name="Land M."/>
            <person name="Hauser L."/>
            <person name="Chang Y.J."/>
            <person name="Jeffries C.D."/>
            <person name="Rohde M."/>
            <person name="Sikorski J."/>
            <person name="Spring S."/>
            <person name="Goker M."/>
            <person name="Detter J.C."/>
            <person name="Woyke T."/>
            <person name="Bristow J."/>
            <person name="Eisen J.A."/>
            <person name="Markowitz V."/>
            <person name="Hugenholtz P."/>
            <person name="Kyrpides N.C."/>
            <person name="Klenk H.P."/>
        </authorList>
    </citation>
    <scope>NUCLEOTIDE SEQUENCE [LARGE SCALE GENOMIC DNA]</scope>
    <source>
        <strain evidence="2">DSM 12680 / TGB-C1</strain>
    </source>
</reference>
<evidence type="ECO:0000313" key="2">
    <source>
        <dbReference type="Proteomes" id="UP000000378"/>
    </source>
</evidence>
<dbReference type="InterPro" id="IPR004165">
    <property type="entry name" value="CoA_trans_fam_I"/>
</dbReference>
<dbReference type="HOGENOM" id="CLU_049557_0_0_9"/>
<name>D7CPV6_SYNLT</name>
<dbReference type="SUPFAM" id="SSF100950">
    <property type="entry name" value="NagB/RpiA/CoA transferase-like"/>
    <property type="match status" value="1"/>
</dbReference>
<dbReference type="InterPro" id="IPR037171">
    <property type="entry name" value="NagB/RpiA_transferase-like"/>
</dbReference>
<dbReference type="Gene3D" id="3.40.1080.10">
    <property type="entry name" value="Glutaconate Coenzyme A-transferase"/>
    <property type="match status" value="1"/>
</dbReference>
<proteinExistence type="predicted"/>
<keyword evidence="2" id="KW-1185">Reference proteome</keyword>
<dbReference type="KEGG" id="slp:Slip_1983"/>
<organism evidence="1 2">
    <name type="scientific">Syntrophothermus lipocalidus (strain DSM 12680 / TGB-C1)</name>
    <dbReference type="NCBI Taxonomy" id="643648"/>
    <lineage>
        <taxon>Bacteria</taxon>
        <taxon>Bacillati</taxon>
        <taxon>Bacillota</taxon>
        <taxon>Clostridia</taxon>
        <taxon>Eubacteriales</taxon>
        <taxon>Syntrophomonadaceae</taxon>
        <taxon>Syntrophothermus</taxon>
    </lineage>
</organism>
<dbReference type="RefSeq" id="WP_013176136.1">
    <property type="nucleotide sequence ID" value="NC_014220.1"/>
</dbReference>
<dbReference type="Gene3D" id="3.30.30.40">
    <property type="match status" value="1"/>
</dbReference>